<dbReference type="PANTHER" id="PTHR11040">
    <property type="entry name" value="ZINC/IRON TRANSPORTER"/>
    <property type="match status" value="1"/>
</dbReference>
<keyword evidence="3 5" id="KW-1133">Transmembrane helix</keyword>
<feature type="non-terminal residue" evidence="6">
    <location>
        <position position="1"/>
    </location>
</feature>
<evidence type="ECO:0000256" key="5">
    <source>
        <dbReference type="SAM" id="Phobius"/>
    </source>
</evidence>
<sequence>VQFSISTAFGVMASLIILELLPESFEHLSEGLETWQAVGCLLFFIIIGVLLLKALDLFVPDHHEKEHEKVDEENLTHIGIVASVALILHNIIEGMAIYTSVLSSLELGILMCIGVGLHNIPMGMVIASTFYTSKKHLKRTIGIVFLTAISTLFGGLLMFFMSGMLNEFLLGILLAITTGMVLYIAVFELFPHLVEHKKEKGTITGVLLGVALLLVSVLLGGHHH</sequence>
<feature type="transmembrane region" description="Helical" evidence="5">
    <location>
        <begin position="143"/>
        <end position="162"/>
    </location>
</feature>
<evidence type="ECO:0000256" key="2">
    <source>
        <dbReference type="ARBA" id="ARBA00022692"/>
    </source>
</evidence>
<feature type="transmembrane region" description="Helical" evidence="5">
    <location>
        <begin position="75"/>
        <end position="101"/>
    </location>
</feature>
<evidence type="ECO:0000256" key="1">
    <source>
        <dbReference type="ARBA" id="ARBA00004141"/>
    </source>
</evidence>
<feature type="transmembrane region" description="Helical" evidence="5">
    <location>
        <begin position="107"/>
        <end position="131"/>
    </location>
</feature>
<reference evidence="6" key="2">
    <citation type="journal article" date="2021" name="PeerJ">
        <title>Extensive microbial diversity within the chicken gut microbiome revealed by metagenomics and culture.</title>
        <authorList>
            <person name="Gilroy R."/>
            <person name="Ravi A."/>
            <person name="Getino M."/>
            <person name="Pursley I."/>
            <person name="Horton D.L."/>
            <person name="Alikhan N.F."/>
            <person name="Baker D."/>
            <person name="Gharbi K."/>
            <person name="Hall N."/>
            <person name="Watson M."/>
            <person name="Adriaenssens E.M."/>
            <person name="Foster-Nyarko E."/>
            <person name="Jarju S."/>
            <person name="Secka A."/>
            <person name="Antonio M."/>
            <person name="Oren A."/>
            <person name="Chaudhuri R.R."/>
            <person name="La Ragione R."/>
            <person name="Hildebrand F."/>
            <person name="Pallen M.J."/>
        </authorList>
    </citation>
    <scope>NUCLEOTIDE SEQUENCE</scope>
    <source>
        <strain evidence="6">CHK197-8231</strain>
    </source>
</reference>
<evidence type="ECO:0000313" key="6">
    <source>
        <dbReference type="EMBL" id="HIU23266.1"/>
    </source>
</evidence>
<feature type="transmembrane region" description="Helical" evidence="5">
    <location>
        <begin position="168"/>
        <end position="190"/>
    </location>
</feature>
<feature type="transmembrane region" description="Helical" evidence="5">
    <location>
        <begin position="202"/>
        <end position="221"/>
    </location>
</feature>
<protein>
    <submittedName>
        <fullName evidence="6">ZIP family metal transporter</fullName>
    </submittedName>
</protein>
<feature type="transmembrane region" description="Helical" evidence="5">
    <location>
        <begin position="35"/>
        <end position="55"/>
    </location>
</feature>
<accession>A0A9D1HV23</accession>
<dbReference type="InterPro" id="IPR003689">
    <property type="entry name" value="ZIP"/>
</dbReference>
<dbReference type="PANTHER" id="PTHR11040:SF210">
    <property type="entry name" value="ZINC-REGULATED TRANSPORTER 3"/>
    <property type="match status" value="1"/>
</dbReference>
<evidence type="ECO:0000256" key="3">
    <source>
        <dbReference type="ARBA" id="ARBA00022989"/>
    </source>
</evidence>
<dbReference type="Pfam" id="PF02535">
    <property type="entry name" value="Zip"/>
    <property type="match status" value="1"/>
</dbReference>
<dbReference type="GO" id="GO:0016020">
    <property type="term" value="C:membrane"/>
    <property type="evidence" value="ECO:0007669"/>
    <property type="project" value="UniProtKB-SubCell"/>
</dbReference>
<gene>
    <name evidence="6" type="ORF">IAD49_06780</name>
</gene>
<reference evidence="6" key="1">
    <citation type="submission" date="2020-10" db="EMBL/GenBank/DDBJ databases">
        <authorList>
            <person name="Gilroy R."/>
        </authorList>
    </citation>
    <scope>NUCLEOTIDE SEQUENCE</scope>
    <source>
        <strain evidence="6">CHK197-8231</strain>
    </source>
</reference>
<comment type="subcellular location">
    <subcellularLocation>
        <location evidence="1">Membrane</location>
        <topology evidence="1">Multi-pass membrane protein</topology>
    </subcellularLocation>
</comment>
<keyword evidence="4 5" id="KW-0472">Membrane</keyword>
<evidence type="ECO:0000256" key="4">
    <source>
        <dbReference type="ARBA" id="ARBA00023136"/>
    </source>
</evidence>
<comment type="caution">
    <text evidence="6">The sequence shown here is derived from an EMBL/GenBank/DDBJ whole genome shotgun (WGS) entry which is preliminary data.</text>
</comment>
<keyword evidence="2 5" id="KW-0812">Transmembrane</keyword>
<dbReference type="Proteomes" id="UP000824087">
    <property type="component" value="Unassembled WGS sequence"/>
</dbReference>
<dbReference type="GO" id="GO:0005385">
    <property type="term" value="F:zinc ion transmembrane transporter activity"/>
    <property type="evidence" value="ECO:0007669"/>
    <property type="project" value="TreeGrafter"/>
</dbReference>
<evidence type="ECO:0000313" key="7">
    <source>
        <dbReference type="Proteomes" id="UP000824087"/>
    </source>
</evidence>
<dbReference type="AlphaFoldDB" id="A0A9D1HV23"/>
<proteinExistence type="predicted"/>
<organism evidence="6 7">
    <name type="scientific">Candidatus Fimihabitans intestinipullorum</name>
    <dbReference type="NCBI Taxonomy" id="2840820"/>
    <lineage>
        <taxon>Bacteria</taxon>
        <taxon>Bacillati</taxon>
        <taxon>Mycoplasmatota</taxon>
        <taxon>Mycoplasmatota incertae sedis</taxon>
        <taxon>Candidatus Fimihabitans</taxon>
    </lineage>
</organism>
<name>A0A9D1HV23_9BACT</name>
<dbReference type="EMBL" id="DVML01000040">
    <property type="protein sequence ID" value="HIU23266.1"/>
    <property type="molecule type" value="Genomic_DNA"/>
</dbReference>